<evidence type="ECO:0000313" key="17">
    <source>
        <dbReference type="EMBL" id="MBD2843604.1"/>
    </source>
</evidence>
<dbReference type="Proteomes" id="UP000621560">
    <property type="component" value="Unassembled WGS sequence"/>
</dbReference>
<evidence type="ECO:0000256" key="5">
    <source>
        <dbReference type="ARBA" id="ARBA00022553"/>
    </source>
</evidence>
<evidence type="ECO:0000256" key="3">
    <source>
        <dbReference type="ARBA" id="ARBA00012438"/>
    </source>
</evidence>
<evidence type="ECO:0000256" key="14">
    <source>
        <dbReference type="SAM" id="Phobius"/>
    </source>
</evidence>
<keyword evidence="11 14" id="KW-1133">Transmembrane helix</keyword>
<evidence type="ECO:0000259" key="15">
    <source>
        <dbReference type="PROSITE" id="PS50109"/>
    </source>
</evidence>
<dbReference type="GO" id="GO:0000155">
    <property type="term" value="F:phosphorelay sensor kinase activity"/>
    <property type="evidence" value="ECO:0007669"/>
    <property type="project" value="InterPro"/>
</dbReference>
<dbReference type="GO" id="GO:0005524">
    <property type="term" value="F:ATP binding"/>
    <property type="evidence" value="ECO:0007669"/>
    <property type="project" value="UniProtKB-KW"/>
</dbReference>
<evidence type="ECO:0000256" key="4">
    <source>
        <dbReference type="ARBA" id="ARBA00022475"/>
    </source>
</evidence>
<keyword evidence="9 17" id="KW-0418">Kinase</keyword>
<dbReference type="EMBL" id="JACXIZ010000002">
    <property type="protein sequence ID" value="MBD2843604.1"/>
    <property type="molecule type" value="Genomic_DNA"/>
</dbReference>
<dbReference type="Pfam" id="PF00512">
    <property type="entry name" value="HisKA"/>
    <property type="match status" value="1"/>
</dbReference>
<feature type="domain" description="HAMP" evidence="16">
    <location>
        <begin position="184"/>
        <end position="235"/>
    </location>
</feature>
<dbReference type="InterPro" id="IPR036097">
    <property type="entry name" value="HisK_dim/P_sf"/>
</dbReference>
<protein>
    <recommendedName>
        <fullName evidence="3">histidine kinase</fullName>
        <ecNumber evidence="3">2.7.13.3</ecNumber>
    </recommendedName>
</protein>
<reference evidence="17" key="1">
    <citation type="submission" date="2020-09" db="EMBL/GenBank/DDBJ databases">
        <title>A novel bacterium of genus Paenibacillus, isolated from South China Sea.</title>
        <authorList>
            <person name="Huang H."/>
            <person name="Mo K."/>
            <person name="Hu Y."/>
        </authorList>
    </citation>
    <scope>NUCLEOTIDE SEQUENCE</scope>
    <source>
        <strain evidence="17">IB182496</strain>
    </source>
</reference>
<dbReference type="SUPFAM" id="SSF55874">
    <property type="entry name" value="ATPase domain of HSP90 chaperone/DNA topoisomerase II/histidine kinase"/>
    <property type="match status" value="1"/>
</dbReference>
<evidence type="ECO:0000259" key="16">
    <source>
        <dbReference type="PROSITE" id="PS50885"/>
    </source>
</evidence>
<evidence type="ECO:0000256" key="12">
    <source>
        <dbReference type="ARBA" id="ARBA00023012"/>
    </source>
</evidence>
<dbReference type="Gene3D" id="1.10.287.130">
    <property type="match status" value="1"/>
</dbReference>
<dbReference type="FunFam" id="3.30.565.10:FF:000006">
    <property type="entry name" value="Sensor histidine kinase WalK"/>
    <property type="match status" value="1"/>
</dbReference>
<evidence type="ECO:0000256" key="6">
    <source>
        <dbReference type="ARBA" id="ARBA00022679"/>
    </source>
</evidence>
<keyword evidence="18" id="KW-1185">Reference proteome</keyword>
<keyword evidence="8" id="KW-0547">Nucleotide-binding</keyword>
<evidence type="ECO:0000256" key="9">
    <source>
        <dbReference type="ARBA" id="ARBA00022777"/>
    </source>
</evidence>
<sequence>MKLSLKLWIYFIVSSAAAIVLFVTIALTLGTTLQPGHTYETLKALADEMTMEANRSGGGASALRTVTDAYQSENPSFVFEWLDPEGTIIHASNGRSESYASSELIRLLANKSDSYWDLEHPVNMLYPADIAGRAYYLHLEIPPEAMRESQILLYFRSWTSLFSLTIPFLVFITTPYFFTYRFFHSLRKRLTKIVDALSGMSIDRRREIHDRHNDEIGQLAHHFNAMSKRIREQVTQIQDQENKRKTLISNLSHDLRTPLTNILGYAKTLQRGLYKNDEELQAYTDIILSRSQYMEKLINALFQVSQYDLHGFQIQKAPVQIAVILRKVLAEYVAVLESKEIEADLSIPDISVTLMADANLLERAIRNLIDNAIKYGSDGNYLRVEYKEGKEGISFSVIDRGQGVSAEQQQLLFDRFYQESQNRSSEGFGIGLSIVKEIAHAHGGEVTVDSVPGLETRFSITLPR</sequence>
<dbReference type="Gene3D" id="3.30.565.10">
    <property type="entry name" value="Histidine kinase-like ATPase, C-terminal domain"/>
    <property type="match status" value="1"/>
</dbReference>
<keyword evidence="7 14" id="KW-0812">Transmembrane</keyword>
<dbReference type="InterPro" id="IPR036890">
    <property type="entry name" value="HATPase_C_sf"/>
</dbReference>
<evidence type="ECO:0000256" key="7">
    <source>
        <dbReference type="ARBA" id="ARBA00022692"/>
    </source>
</evidence>
<dbReference type="PANTHER" id="PTHR45528:SF1">
    <property type="entry name" value="SENSOR HISTIDINE KINASE CPXA"/>
    <property type="match status" value="1"/>
</dbReference>
<keyword evidence="10" id="KW-0067">ATP-binding</keyword>
<feature type="transmembrane region" description="Helical" evidence="14">
    <location>
        <begin position="7"/>
        <end position="29"/>
    </location>
</feature>
<keyword evidence="13 14" id="KW-0472">Membrane</keyword>
<dbReference type="Pfam" id="PF02518">
    <property type="entry name" value="HATPase_c"/>
    <property type="match status" value="1"/>
</dbReference>
<dbReference type="PROSITE" id="PS50109">
    <property type="entry name" value="HIS_KIN"/>
    <property type="match status" value="1"/>
</dbReference>
<dbReference type="InterPro" id="IPR003594">
    <property type="entry name" value="HATPase_dom"/>
</dbReference>
<accession>A0A927BQB9</accession>
<dbReference type="InterPro" id="IPR003661">
    <property type="entry name" value="HisK_dim/P_dom"/>
</dbReference>
<organism evidence="17 18">
    <name type="scientific">Paenibacillus sabuli</name>
    <dbReference type="NCBI Taxonomy" id="2772509"/>
    <lineage>
        <taxon>Bacteria</taxon>
        <taxon>Bacillati</taxon>
        <taxon>Bacillota</taxon>
        <taxon>Bacilli</taxon>
        <taxon>Bacillales</taxon>
        <taxon>Paenibacillaceae</taxon>
        <taxon>Paenibacillus</taxon>
    </lineage>
</organism>
<keyword evidence="12" id="KW-0902">Two-component regulatory system</keyword>
<dbReference type="SUPFAM" id="SSF47384">
    <property type="entry name" value="Homodimeric domain of signal transducing histidine kinase"/>
    <property type="match status" value="1"/>
</dbReference>
<gene>
    <name evidence="17" type="ORF">IDH44_00245</name>
</gene>
<comment type="caution">
    <text evidence="17">The sequence shown here is derived from an EMBL/GenBank/DDBJ whole genome shotgun (WGS) entry which is preliminary data.</text>
</comment>
<comment type="subcellular location">
    <subcellularLocation>
        <location evidence="2">Cell membrane</location>
        <topology evidence="2">Multi-pass membrane protein</topology>
    </subcellularLocation>
</comment>
<keyword evidence="4" id="KW-1003">Cell membrane</keyword>
<name>A0A927BQB9_9BACL</name>
<dbReference type="EC" id="2.7.13.3" evidence="3"/>
<dbReference type="CDD" id="cd06225">
    <property type="entry name" value="HAMP"/>
    <property type="match status" value="1"/>
</dbReference>
<dbReference type="CDD" id="cd00075">
    <property type="entry name" value="HATPase"/>
    <property type="match status" value="1"/>
</dbReference>
<dbReference type="RefSeq" id="WP_190913573.1">
    <property type="nucleotide sequence ID" value="NZ_JACXIZ010000002.1"/>
</dbReference>
<keyword evidence="6" id="KW-0808">Transferase</keyword>
<dbReference type="InterPro" id="IPR005467">
    <property type="entry name" value="His_kinase_dom"/>
</dbReference>
<dbReference type="SMART" id="SM00387">
    <property type="entry name" value="HATPase_c"/>
    <property type="match status" value="1"/>
</dbReference>
<proteinExistence type="predicted"/>
<evidence type="ECO:0000256" key="10">
    <source>
        <dbReference type="ARBA" id="ARBA00022840"/>
    </source>
</evidence>
<evidence type="ECO:0000313" key="18">
    <source>
        <dbReference type="Proteomes" id="UP000621560"/>
    </source>
</evidence>
<dbReference type="GO" id="GO:0005886">
    <property type="term" value="C:plasma membrane"/>
    <property type="evidence" value="ECO:0007669"/>
    <property type="project" value="UniProtKB-SubCell"/>
</dbReference>
<feature type="domain" description="Histidine kinase" evidence="15">
    <location>
        <begin position="250"/>
        <end position="464"/>
    </location>
</feature>
<evidence type="ECO:0000256" key="13">
    <source>
        <dbReference type="ARBA" id="ARBA00023136"/>
    </source>
</evidence>
<evidence type="ECO:0000256" key="2">
    <source>
        <dbReference type="ARBA" id="ARBA00004651"/>
    </source>
</evidence>
<dbReference type="SMART" id="SM00304">
    <property type="entry name" value="HAMP"/>
    <property type="match status" value="1"/>
</dbReference>
<dbReference type="CDD" id="cd00082">
    <property type="entry name" value="HisKA"/>
    <property type="match status" value="1"/>
</dbReference>
<evidence type="ECO:0000256" key="11">
    <source>
        <dbReference type="ARBA" id="ARBA00022989"/>
    </source>
</evidence>
<dbReference type="SMART" id="SM00388">
    <property type="entry name" value="HisKA"/>
    <property type="match status" value="1"/>
</dbReference>
<evidence type="ECO:0000256" key="1">
    <source>
        <dbReference type="ARBA" id="ARBA00000085"/>
    </source>
</evidence>
<dbReference type="InterPro" id="IPR004358">
    <property type="entry name" value="Sig_transdc_His_kin-like_C"/>
</dbReference>
<keyword evidence="5" id="KW-0597">Phosphoprotein</keyword>
<dbReference type="AlphaFoldDB" id="A0A927BQB9"/>
<evidence type="ECO:0000256" key="8">
    <source>
        <dbReference type="ARBA" id="ARBA00022741"/>
    </source>
</evidence>
<dbReference type="PROSITE" id="PS50885">
    <property type="entry name" value="HAMP"/>
    <property type="match status" value="1"/>
</dbReference>
<dbReference type="Pfam" id="PF00672">
    <property type="entry name" value="HAMP"/>
    <property type="match status" value="1"/>
</dbReference>
<dbReference type="PANTHER" id="PTHR45528">
    <property type="entry name" value="SENSOR HISTIDINE KINASE CPXA"/>
    <property type="match status" value="1"/>
</dbReference>
<dbReference type="InterPro" id="IPR003660">
    <property type="entry name" value="HAMP_dom"/>
</dbReference>
<dbReference type="Gene3D" id="6.10.340.10">
    <property type="match status" value="1"/>
</dbReference>
<dbReference type="PRINTS" id="PR00344">
    <property type="entry name" value="BCTRLSENSOR"/>
</dbReference>
<feature type="transmembrane region" description="Helical" evidence="14">
    <location>
        <begin position="161"/>
        <end position="183"/>
    </location>
</feature>
<dbReference type="FunFam" id="1.10.287.130:FF:000001">
    <property type="entry name" value="Two-component sensor histidine kinase"/>
    <property type="match status" value="1"/>
</dbReference>
<dbReference type="InterPro" id="IPR050398">
    <property type="entry name" value="HssS/ArlS-like"/>
</dbReference>
<comment type="catalytic activity">
    <reaction evidence="1">
        <text>ATP + protein L-histidine = ADP + protein N-phospho-L-histidine.</text>
        <dbReference type="EC" id="2.7.13.3"/>
    </reaction>
</comment>